<accession>A0ABT8VNW4</accession>
<dbReference type="Pfam" id="PF00534">
    <property type="entry name" value="Glycos_transf_1"/>
    <property type="match status" value="1"/>
</dbReference>
<evidence type="ECO:0000259" key="2">
    <source>
        <dbReference type="Pfam" id="PF13477"/>
    </source>
</evidence>
<dbReference type="PANTHER" id="PTHR12526">
    <property type="entry name" value="GLYCOSYLTRANSFERASE"/>
    <property type="match status" value="1"/>
</dbReference>
<proteinExistence type="predicted"/>
<evidence type="ECO:0000313" key="3">
    <source>
        <dbReference type="EMBL" id="MDO3693642.1"/>
    </source>
</evidence>
<gene>
    <name evidence="3" type="ORF">QVZ41_02110</name>
</gene>
<sequence length="385" mass="43843">MKIALVENFGADFVGARLRYAVFLKNKGFEVYAIIPKDGHKMLIKREKINVIEVEDSIRDKGIKSKIKYASELRGILKKENFDIVHFYRLQPNLIGTFIAGLYTSSKIVNHITGLGVVFSSNNTKSKILQLVIKLLYKLNNYCFKPYTVFQNKEDIQELGFKERVYCIEGSAVNEDRFNDQSNLNNIKKINELREQLKISKESKIIVFVSRLLKEKGVLELVKAVIKVNENYAPPISLVVVGWSDIQNPSAVNPKDLEELAKEFDYINFLGKRSDIEVVIGMGDVSILPTYYREGTPRFLLESMAVGKPIITTDMPGCNHLIDKENMNGFLIKPRNVEAIQKAIVEVLKSDIDVLGKNSQKLYKEKFSEDKVYSALLNIYTSIVE</sequence>
<dbReference type="Proteomes" id="UP001168642">
    <property type="component" value="Unassembled WGS sequence"/>
</dbReference>
<dbReference type="InterPro" id="IPR001296">
    <property type="entry name" value="Glyco_trans_1"/>
</dbReference>
<comment type="caution">
    <text evidence="3">The sequence shown here is derived from an EMBL/GenBank/DDBJ whole genome shotgun (WGS) entry which is preliminary data.</text>
</comment>
<organism evidence="3 4">
    <name type="scientific">Wenyingzhuangia gilva</name>
    <dbReference type="NCBI Taxonomy" id="3057677"/>
    <lineage>
        <taxon>Bacteria</taxon>
        <taxon>Pseudomonadati</taxon>
        <taxon>Bacteroidota</taxon>
        <taxon>Flavobacteriia</taxon>
        <taxon>Flavobacteriales</taxon>
        <taxon>Flavobacteriaceae</taxon>
        <taxon>Wenyingzhuangia</taxon>
    </lineage>
</organism>
<feature type="domain" description="Glycosyl transferase family 1" evidence="1">
    <location>
        <begin position="191"/>
        <end position="351"/>
    </location>
</feature>
<feature type="domain" description="Glycosyltransferase subfamily 4-like N-terminal" evidence="2">
    <location>
        <begin position="2"/>
        <end position="138"/>
    </location>
</feature>
<reference evidence="3" key="1">
    <citation type="submission" date="2023-07" db="EMBL/GenBank/DDBJ databases">
        <title>Wenyingzhuangia sp. chi5 genome sequencing and assembly.</title>
        <authorList>
            <person name="Park S."/>
        </authorList>
    </citation>
    <scope>NUCLEOTIDE SEQUENCE</scope>
    <source>
        <strain evidence="3">Chi5</strain>
    </source>
</reference>
<dbReference type="Gene3D" id="3.40.50.2000">
    <property type="entry name" value="Glycogen Phosphorylase B"/>
    <property type="match status" value="2"/>
</dbReference>
<dbReference type="EC" id="2.4.-.-" evidence="3"/>
<dbReference type="GO" id="GO:0016757">
    <property type="term" value="F:glycosyltransferase activity"/>
    <property type="evidence" value="ECO:0007669"/>
    <property type="project" value="UniProtKB-KW"/>
</dbReference>
<dbReference type="EMBL" id="JAUMIT010000001">
    <property type="protein sequence ID" value="MDO3693642.1"/>
    <property type="molecule type" value="Genomic_DNA"/>
</dbReference>
<keyword evidence="4" id="KW-1185">Reference proteome</keyword>
<dbReference type="SUPFAM" id="SSF53756">
    <property type="entry name" value="UDP-Glycosyltransferase/glycogen phosphorylase"/>
    <property type="match status" value="1"/>
</dbReference>
<name>A0ABT8VNW4_9FLAO</name>
<dbReference type="Pfam" id="PF13477">
    <property type="entry name" value="Glyco_trans_4_2"/>
    <property type="match status" value="1"/>
</dbReference>
<keyword evidence="3" id="KW-0808">Transferase</keyword>
<evidence type="ECO:0000259" key="1">
    <source>
        <dbReference type="Pfam" id="PF00534"/>
    </source>
</evidence>
<dbReference type="PANTHER" id="PTHR12526:SF638">
    <property type="entry name" value="SPORE COAT PROTEIN SA"/>
    <property type="match status" value="1"/>
</dbReference>
<keyword evidence="3" id="KW-0328">Glycosyltransferase</keyword>
<evidence type="ECO:0000313" key="4">
    <source>
        <dbReference type="Proteomes" id="UP001168642"/>
    </source>
</evidence>
<protein>
    <submittedName>
        <fullName evidence="3">Glycosyltransferase</fullName>
        <ecNumber evidence="3">2.4.-.-</ecNumber>
    </submittedName>
</protein>
<dbReference type="InterPro" id="IPR028098">
    <property type="entry name" value="Glyco_trans_4-like_N"/>
</dbReference>